<dbReference type="GO" id="GO:0016020">
    <property type="term" value="C:membrane"/>
    <property type="evidence" value="ECO:0007669"/>
    <property type="project" value="InterPro"/>
</dbReference>
<dbReference type="Pfam" id="PF00015">
    <property type="entry name" value="MCPsignal"/>
    <property type="match status" value="1"/>
</dbReference>
<keyword evidence="3" id="KW-1133">Transmembrane helix</keyword>
<evidence type="ECO:0000256" key="3">
    <source>
        <dbReference type="SAM" id="Phobius"/>
    </source>
</evidence>
<dbReference type="SUPFAM" id="SSF58104">
    <property type="entry name" value="Methyl-accepting chemotaxis protein (MCP) signaling domain"/>
    <property type="match status" value="1"/>
</dbReference>
<feature type="transmembrane region" description="Helical" evidence="3">
    <location>
        <begin position="123"/>
        <end position="142"/>
    </location>
</feature>
<keyword evidence="1 2" id="KW-0807">Transducer</keyword>
<evidence type="ECO:0000259" key="4">
    <source>
        <dbReference type="PROSITE" id="PS50111"/>
    </source>
</evidence>
<dbReference type="PANTHER" id="PTHR32089">
    <property type="entry name" value="METHYL-ACCEPTING CHEMOTAXIS PROTEIN MCPB"/>
    <property type="match status" value="1"/>
</dbReference>
<dbReference type="PANTHER" id="PTHR32089:SF112">
    <property type="entry name" value="LYSOZYME-LIKE PROTEIN-RELATED"/>
    <property type="match status" value="1"/>
</dbReference>
<sequence>MVAVQDYDPLPFENTKTVADGSRPHKERERSLATVLPPQGDGAAEALRERKRLLLKSVGATTVPTIGAVVLVLGAFWGRVAPAAILGWAAVTLAVALFRFAVIRRARGRAGEADVLETAHRRTMIGTGLAGLMWIVGVPLFAGGGSDGMVLAFLYLILCCAGTISLSVYRPAFLLFVPGIMGTLIVTFTVRAATDPADLASSSAVAVALTLMTVVLFRLARQTDEQLGQSLALNHQNAGLVADLTASQSRTEEETRRQIRRREELERLALEFERDVSGIMADADGAGSDLIERAERARRATSDTLADAGAVASGVAAVAERIAELTAMAARLSQSMTTVSGEVAGAADIAREAVDGLDRTNETMGAMTEASHRIGEIVSLIAVIARQTNLLALNATIEATRAGEAGKGFAVVAAEVKNLADQTERASREVTAHLGHIQAITAEAAQAINGIGTTVYRINEIAENVVRSVHGQEGLTASIGRDLQRIAGEAAEVGGTVSRLDRAVTEATRAADAMTGSAGTLAAMAGETMTRIRSFLVGVKRLQ</sequence>
<protein>
    <recommendedName>
        <fullName evidence="4">Methyl-accepting transducer domain-containing protein</fullName>
    </recommendedName>
</protein>
<dbReference type="RefSeq" id="WP_109324584.1">
    <property type="nucleotide sequence ID" value="NZ_CP029352.1"/>
</dbReference>
<gene>
    <name evidence="5" type="ORF">DEW08_03720</name>
</gene>
<reference evidence="6" key="1">
    <citation type="submission" date="2018-05" db="EMBL/GenBank/DDBJ databases">
        <title>Azospirillum thermophila sp. nov., a novel isolated from hot spring.</title>
        <authorList>
            <person name="Zhao Z."/>
        </authorList>
    </citation>
    <scope>NUCLEOTIDE SEQUENCE [LARGE SCALE GENOMIC DNA]</scope>
    <source>
        <strain evidence="6">CFH 70021</strain>
    </source>
</reference>
<keyword evidence="3" id="KW-0472">Membrane</keyword>
<dbReference type="PROSITE" id="PS50111">
    <property type="entry name" value="CHEMOTAXIS_TRANSDUC_2"/>
    <property type="match status" value="1"/>
</dbReference>
<keyword evidence="3" id="KW-0812">Transmembrane</keyword>
<evidence type="ECO:0000256" key="2">
    <source>
        <dbReference type="PROSITE-ProRule" id="PRU00284"/>
    </source>
</evidence>
<evidence type="ECO:0000313" key="6">
    <source>
        <dbReference type="Proteomes" id="UP000245629"/>
    </source>
</evidence>
<feature type="domain" description="Methyl-accepting transducer" evidence="4">
    <location>
        <begin position="272"/>
        <end position="522"/>
    </location>
</feature>
<name>A0A2S2CLP4_9PROT</name>
<feature type="transmembrane region" description="Helical" evidence="3">
    <location>
        <begin position="173"/>
        <end position="193"/>
    </location>
</feature>
<dbReference type="InterPro" id="IPR004089">
    <property type="entry name" value="MCPsignal_dom"/>
</dbReference>
<dbReference type="EMBL" id="CP029352">
    <property type="protein sequence ID" value="AWK85401.1"/>
    <property type="molecule type" value="Genomic_DNA"/>
</dbReference>
<feature type="transmembrane region" description="Helical" evidence="3">
    <location>
        <begin position="53"/>
        <end position="77"/>
    </location>
</feature>
<dbReference type="SMART" id="SM00283">
    <property type="entry name" value="MA"/>
    <property type="match status" value="1"/>
</dbReference>
<dbReference type="KEGG" id="azz:DEW08_03720"/>
<feature type="transmembrane region" description="Helical" evidence="3">
    <location>
        <begin position="83"/>
        <end position="102"/>
    </location>
</feature>
<dbReference type="AlphaFoldDB" id="A0A2S2CLP4"/>
<feature type="transmembrane region" description="Helical" evidence="3">
    <location>
        <begin position="148"/>
        <end position="166"/>
    </location>
</feature>
<dbReference type="GO" id="GO:0007165">
    <property type="term" value="P:signal transduction"/>
    <property type="evidence" value="ECO:0007669"/>
    <property type="project" value="UniProtKB-KW"/>
</dbReference>
<organism evidence="5 6">
    <name type="scientific">Azospirillum thermophilum</name>
    <dbReference type="NCBI Taxonomy" id="2202148"/>
    <lineage>
        <taxon>Bacteria</taxon>
        <taxon>Pseudomonadati</taxon>
        <taxon>Pseudomonadota</taxon>
        <taxon>Alphaproteobacteria</taxon>
        <taxon>Rhodospirillales</taxon>
        <taxon>Azospirillaceae</taxon>
        <taxon>Azospirillum</taxon>
    </lineage>
</organism>
<dbReference type="Proteomes" id="UP000245629">
    <property type="component" value="Chromosome 1"/>
</dbReference>
<proteinExistence type="predicted"/>
<accession>A0A2S2CLP4</accession>
<keyword evidence="6" id="KW-1185">Reference proteome</keyword>
<evidence type="ECO:0000313" key="5">
    <source>
        <dbReference type="EMBL" id="AWK85401.1"/>
    </source>
</evidence>
<dbReference type="Gene3D" id="1.10.287.950">
    <property type="entry name" value="Methyl-accepting chemotaxis protein"/>
    <property type="match status" value="1"/>
</dbReference>
<evidence type="ECO:0000256" key="1">
    <source>
        <dbReference type="ARBA" id="ARBA00023224"/>
    </source>
</evidence>
<dbReference type="OrthoDB" id="9814362at2"/>
<feature type="transmembrane region" description="Helical" evidence="3">
    <location>
        <begin position="199"/>
        <end position="220"/>
    </location>
</feature>